<organism evidence="1 2">
    <name type="scientific">Adineta steineri</name>
    <dbReference type="NCBI Taxonomy" id="433720"/>
    <lineage>
        <taxon>Eukaryota</taxon>
        <taxon>Metazoa</taxon>
        <taxon>Spiralia</taxon>
        <taxon>Gnathifera</taxon>
        <taxon>Rotifera</taxon>
        <taxon>Eurotatoria</taxon>
        <taxon>Bdelloidea</taxon>
        <taxon>Adinetida</taxon>
        <taxon>Adinetidae</taxon>
        <taxon>Adineta</taxon>
    </lineage>
</organism>
<comment type="caution">
    <text evidence="1">The sequence shown here is derived from an EMBL/GenBank/DDBJ whole genome shotgun (WGS) entry which is preliminary data.</text>
</comment>
<proteinExistence type="predicted"/>
<feature type="non-terminal residue" evidence="1">
    <location>
        <position position="1"/>
    </location>
</feature>
<reference evidence="1" key="1">
    <citation type="submission" date="2021-02" db="EMBL/GenBank/DDBJ databases">
        <authorList>
            <person name="Nowell W R."/>
        </authorList>
    </citation>
    <scope>NUCLEOTIDE SEQUENCE</scope>
</reference>
<evidence type="ECO:0000313" key="1">
    <source>
        <dbReference type="EMBL" id="CAF4342916.1"/>
    </source>
</evidence>
<protein>
    <submittedName>
        <fullName evidence="1">Uncharacterized protein</fullName>
    </submittedName>
</protein>
<accession>A0A820KNI2</accession>
<dbReference type="AlphaFoldDB" id="A0A820KNI2"/>
<dbReference type="Proteomes" id="UP000663881">
    <property type="component" value="Unassembled WGS sequence"/>
</dbReference>
<sequence length="72" mass="8367">RLQVTIPWMHLNTKSTEVHIDGLYLLIVPKKELSQDLNEIYSDKMARVQQKLENLRKSSTGLQLYLNLSLIS</sequence>
<dbReference type="EMBL" id="CAJOAY010020802">
    <property type="protein sequence ID" value="CAF4342916.1"/>
    <property type="molecule type" value="Genomic_DNA"/>
</dbReference>
<name>A0A820KNI2_9BILA</name>
<gene>
    <name evidence="1" type="ORF">OKA104_LOCUS48383</name>
</gene>
<evidence type="ECO:0000313" key="2">
    <source>
        <dbReference type="Proteomes" id="UP000663881"/>
    </source>
</evidence>